<feature type="transmembrane region" description="Helical" evidence="7">
    <location>
        <begin position="194"/>
        <end position="212"/>
    </location>
</feature>
<dbReference type="PANTHER" id="PTHR11706">
    <property type="entry name" value="SOLUTE CARRIER PROTEIN FAMILY 11 MEMBER"/>
    <property type="match status" value="1"/>
</dbReference>
<evidence type="ECO:0000256" key="4">
    <source>
        <dbReference type="ARBA" id="ARBA00022847"/>
    </source>
</evidence>
<accession>A0A0D0KHX7</accession>
<dbReference type="Proteomes" id="UP000032067">
    <property type="component" value="Unassembled WGS sequence"/>
</dbReference>
<feature type="transmembrane region" description="Helical" evidence="7">
    <location>
        <begin position="404"/>
        <end position="430"/>
    </location>
</feature>
<evidence type="ECO:0000256" key="1">
    <source>
        <dbReference type="ARBA" id="ARBA00004141"/>
    </source>
</evidence>
<feature type="transmembrane region" description="Helical" evidence="7">
    <location>
        <begin position="369"/>
        <end position="392"/>
    </location>
</feature>
<feature type="transmembrane region" description="Helical" evidence="7">
    <location>
        <begin position="155"/>
        <end position="174"/>
    </location>
</feature>
<evidence type="ECO:0000313" key="8">
    <source>
        <dbReference type="EMBL" id="KIQ25752.1"/>
    </source>
</evidence>
<evidence type="ECO:0000256" key="7">
    <source>
        <dbReference type="SAM" id="Phobius"/>
    </source>
</evidence>
<feature type="transmembrane region" description="Helical" evidence="7">
    <location>
        <begin position="250"/>
        <end position="271"/>
    </location>
</feature>
<evidence type="ECO:0000313" key="9">
    <source>
        <dbReference type="Proteomes" id="UP000032067"/>
    </source>
</evidence>
<feature type="transmembrane region" description="Helical" evidence="7">
    <location>
        <begin position="130"/>
        <end position="148"/>
    </location>
</feature>
<evidence type="ECO:0000256" key="6">
    <source>
        <dbReference type="ARBA" id="ARBA00023136"/>
    </source>
</evidence>
<feature type="transmembrane region" description="Helical" evidence="7">
    <location>
        <begin position="343"/>
        <end position="363"/>
    </location>
</feature>
<evidence type="ECO:0000256" key="5">
    <source>
        <dbReference type="ARBA" id="ARBA00022989"/>
    </source>
</evidence>
<dbReference type="GO" id="GO:0034755">
    <property type="term" value="P:iron ion transmembrane transport"/>
    <property type="evidence" value="ECO:0007669"/>
    <property type="project" value="TreeGrafter"/>
</dbReference>
<comment type="subcellular location">
    <subcellularLocation>
        <location evidence="1">Membrane</location>
        <topology evidence="1">Multi-pass membrane protein</topology>
    </subcellularLocation>
</comment>
<dbReference type="AlphaFoldDB" id="A0A0D0KHX7"/>
<dbReference type="GO" id="GO:0005886">
    <property type="term" value="C:plasma membrane"/>
    <property type="evidence" value="ECO:0007669"/>
    <property type="project" value="TreeGrafter"/>
</dbReference>
<sequence length="431" mass="45151">MGPPAEGQAAPPEEGRGFWRKLGPGLITGAADDDPSGIATYTQAGAKFGYGLGWTLLVTYPLMVGIQLASARIGRTTGRGLTSAFAKLWPRPVVAAAVLMLLVANIVNLAADLGAMAEVTRLAIGGPEALYALAFGAVSLGLQAWLPYRRYVRVLKWLTLSLLAYVGVAMVAHVDWKAALSGAVLPHVTWNAETVKMVVAILGTTISPYLFFWQAAQEVEEIERVEKDQPLHKAPHQAPAQLRRLGFDTWLGMGFSNAIAFFMIVAAAATLHAGGQLDVESTAQAAEALRPVAGDAAFVLFALGILGTGMLALPVLAGSAAYACAEFLKVRRGLEKPVGAAPAFYAILAAAMVCAMAISLIGIDPMKALVWAAVINSLMSVPIMVGVMLAAGSRRLMGDLRLPLGWRVLGWAATAAMAVASVAFVVTSFAS</sequence>
<feature type="transmembrane region" description="Helical" evidence="7">
    <location>
        <begin position="297"/>
        <end position="322"/>
    </location>
</feature>
<name>A0A0D0KHX7_VARPD</name>
<dbReference type="GO" id="GO:0005384">
    <property type="term" value="F:manganese ion transmembrane transporter activity"/>
    <property type="evidence" value="ECO:0007669"/>
    <property type="project" value="TreeGrafter"/>
</dbReference>
<feature type="transmembrane region" description="Helical" evidence="7">
    <location>
        <begin position="51"/>
        <end position="71"/>
    </location>
</feature>
<evidence type="ECO:0000256" key="3">
    <source>
        <dbReference type="ARBA" id="ARBA00022692"/>
    </source>
</evidence>
<proteinExistence type="predicted"/>
<organism evidence="8 9">
    <name type="scientific">Variovorax paradoxus</name>
    <dbReference type="NCBI Taxonomy" id="34073"/>
    <lineage>
        <taxon>Bacteria</taxon>
        <taxon>Pseudomonadati</taxon>
        <taxon>Pseudomonadota</taxon>
        <taxon>Betaproteobacteria</taxon>
        <taxon>Burkholderiales</taxon>
        <taxon>Comamonadaceae</taxon>
        <taxon>Variovorax</taxon>
    </lineage>
</organism>
<protein>
    <submittedName>
        <fullName evidence="8">Iron transporter</fullName>
    </submittedName>
</protein>
<dbReference type="GO" id="GO:0015086">
    <property type="term" value="F:cadmium ion transmembrane transporter activity"/>
    <property type="evidence" value="ECO:0007669"/>
    <property type="project" value="TreeGrafter"/>
</dbReference>
<dbReference type="InterPro" id="IPR001046">
    <property type="entry name" value="NRAMP_fam"/>
</dbReference>
<keyword evidence="3 7" id="KW-0812">Transmembrane</keyword>
<dbReference type="OrthoDB" id="9787548at2"/>
<reference evidence="8 9" key="1">
    <citation type="submission" date="2014-12" db="EMBL/GenBank/DDBJ databases">
        <title>16Stimator: statistical estimation of ribosomal gene copy numbers from draft genome assemblies.</title>
        <authorList>
            <person name="Perisin M.A."/>
            <person name="Vetter M."/>
            <person name="Gilbert J.A."/>
            <person name="Bergelson J."/>
        </authorList>
    </citation>
    <scope>NUCLEOTIDE SEQUENCE [LARGE SCALE GENOMIC DNA]</scope>
    <source>
        <strain evidence="8 9">MEDvA23</strain>
    </source>
</reference>
<gene>
    <name evidence="8" type="ORF">RT97_23495</name>
</gene>
<keyword evidence="4" id="KW-0769">Symport</keyword>
<comment type="caution">
    <text evidence="8">The sequence shown here is derived from an EMBL/GenBank/DDBJ whole genome shotgun (WGS) entry which is preliminary data.</text>
</comment>
<keyword evidence="2" id="KW-0813">Transport</keyword>
<evidence type="ECO:0000256" key="2">
    <source>
        <dbReference type="ARBA" id="ARBA00022448"/>
    </source>
</evidence>
<dbReference type="EMBL" id="JXQQ01000065">
    <property type="protein sequence ID" value="KIQ25752.1"/>
    <property type="molecule type" value="Genomic_DNA"/>
</dbReference>
<dbReference type="PANTHER" id="PTHR11706:SF33">
    <property type="entry name" value="NATURAL RESISTANCE-ASSOCIATED MACROPHAGE PROTEIN 2"/>
    <property type="match status" value="1"/>
</dbReference>
<feature type="transmembrane region" description="Helical" evidence="7">
    <location>
        <begin position="92"/>
        <end position="110"/>
    </location>
</feature>
<keyword evidence="5 7" id="KW-1133">Transmembrane helix</keyword>
<dbReference type="RefSeq" id="WP_042581278.1">
    <property type="nucleotide sequence ID" value="NZ_JXQQ01000065.1"/>
</dbReference>
<keyword evidence="6 7" id="KW-0472">Membrane</keyword>
<dbReference type="GO" id="GO:0015293">
    <property type="term" value="F:symporter activity"/>
    <property type="evidence" value="ECO:0007669"/>
    <property type="project" value="UniProtKB-KW"/>
</dbReference>
<dbReference type="Pfam" id="PF01566">
    <property type="entry name" value="Nramp"/>
    <property type="match status" value="1"/>
</dbReference>